<comment type="caution">
    <text evidence="8">The sequence shown here is derived from an EMBL/GenBank/DDBJ whole genome shotgun (WGS) entry which is preliminary data.</text>
</comment>
<name>A0ABU9XNZ8_9SPHN</name>
<dbReference type="InterPro" id="IPR026044">
    <property type="entry name" value="MltA"/>
</dbReference>
<feature type="domain" description="Lytic transglycosylase MltA" evidence="7">
    <location>
        <begin position="168"/>
        <end position="324"/>
    </location>
</feature>
<dbReference type="EC" id="4.2.2.n1" evidence="2"/>
<dbReference type="InterPro" id="IPR010611">
    <property type="entry name" value="3D_dom"/>
</dbReference>
<dbReference type="Pfam" id="PF03562">
    <property type="entry name" value="MltA"/>
    <property type="match status" value="1"/>
</dbReference>
<dbReference type="Gene3D" id="2.40.240.50">
    <property type="entry name" value="Barwin-like endoglucanases"/>
    <property type="match status" value="1"/>
</dbReference>
<evidence type="ECO:0000313" key="9">
    <source>
        <dbReference type="Proteomes" id="UP001404104"/>
    </source>
</evidence>
<evidence type="ECO:0000256" key="2">
    <source>
        <dbReference type="ARBA" id="ARBA00012587"/>
    </source>
</evidence>
<dbReference type="PANTHER" id="PTHR30124:SF0">
    <property type="entry name" value="MEMBRANE-BOUND LYTIC MUREIN TRANSGLYCOSYLASE A"/>
    <property type="match status" value="1"/>
</dbReference>
<dbReference type="SUPFAM" id="SSF50685">
    <property type="entry name" value="Barwin-like endoglucanases"/>
    <property type="match status" value="1"/>
</dbReference>
<dbReference type="Gene3D" id="2.40.40.10">
    <property type="entry name" value="RlpA-like domain"/>
    <property type="match status" value="1"/>
</dbReference>
<protein>
    <recommendedName>
        <fullName evidence="2">peptidoglycan lytic exotransglycosylase</fullName>
        <ecNumber evidence="2">4.2.2.n1</ecNumber>
    </recommendedName>
    <alternativeName>
        <fullName evidence="5">Murein hydrolase A</fullName>
    </alternativeName>
</protein>
<gene>
    <name evidence="8" type="ORF">ABC969_03845</name>
</gene>
<feature type="region of interest" description="Disordered" evidence="6">
    <location>
        <begin position="29"/>
        <end position="48"/>
    </location>
</feature>
<proteinExistence type="predicted"/>
<evidence type="ECO:0000256" key="4">
    <source>
        <dbReference type="ARBA" id="ARBA00023316"/>
    </source>
</evidence>
<sequence>MRLIGGRGLATAALGLMLSACGGGIVPPSGLSRTAPPRSAARSDQVPARQNAVPVRLPVAAVPLSAVPVVPVTGAMTAAAAGVIAGPPLATLPISDAQARGALAAFRISCASLVRRTDTSGLTRGSDWQPACAAAASASDARAFFAQWFETAQVGDGRAFATGYYEPQIHGARERRDGYVPVYGRPSDLVEADLGLFSDDLKGKKIRGRVEKNAFVPYFDRTAIEQGALDGRAPIIGWAADPVELFFLQVQGSGRLLMPDGSVMRVGYDTQNGRSYTGIGALMKARGLLGPGQTSMQGIVQWLHDHPSEGRDIMRENKSYVFFREQQGAPLGALGLPVTGGVTVAADVKFIPLGAPVFLSMDRTDATGLWVAQDTGGAIKGSNRFDTFWGAGDDARAIAGGMSARGTAFLLLPIGTIARLTGAPGAPAP</sequence>
<dbReference type="InterPro" id="IPR036908">
    <property type="entry name" value="RlpA-like_sf"/>
</dbReference>
<dbReference type="Pfam" id="PF06725">
    <property type="entry name" value="3D"/>
    <property type="match status" value="1"/>
</dbReference>
<comment type="catalytic activity">
    <reaction evidence="1">
        <text>Exolytic cleavage of the (1-&gt;4)-beta-glycosidic linkage between N-acetylmuramic acid (MurNAc) and N-acetylglucosamine (GlcNAc) residues in peptidoglycan, from either the reducing or the non-reducing ends of the peptidoglycan chains, with concomitant formation of a 1,6-anhydrobond in the MurNAc residue.</text>
        <dbReference type="EC" id="4.2.2.n1"/>
    </reaction>
</comment>
<evidence type="ECO:0000256" key="5">
    <source>
        <dbReference type="ARBA" id="ARBA00030918"/>
    </source>
</evidence>
<reference evidence="8 9" key="1">
    <citation type="submission" date="2024-05" db="EMBL/GenBank/DDBJ databases">
        <authorList>
            <person name="Liu Q."/>
            <person name="Xin Y.-H."/>
        </authorList>
    </citation>
    <scope>NUCLEOTIDE SEQUENCE [LARGE SCALE GENOMIC DNA]</scope>
    <source>
        <strain evidence="8 9">CGMCC 1.15349</strain>
    </source>
</reference>
<dbReference type="RefSeq" id="WP_345863073.1">
    <property type="nucleotide sequence ID" value="NZ_JBDIMF010000001.1"/>
</dbReference>
<keyword evidence="9" id="KW-1185">Reference proteome</keyword>
<evidence type="ECO:0000256" key="1">
    <source>
        <dbReference type="ARBA" id="ARBA00001420"/>
    </source>
</evidence>
<dbReference type="PROSITE" id="PS51257">
    <property type="entry name" value="PROKAR_LIPOPROTEIN"/>
    <property type="match status" value="1"/>
</dbReference>
<dbReference type="InterPro" id="IPR005300">
    <property type="entry name" value="MltA_B"/>
</dbReference>
<dbReference type="Proteomes" id="UP001404104">
    <property type="component" value="Unassembled WGS sequence"/>
</dbReference>
<dbReference type="CDD" id="cd14668">
    <property type="entry name" value="mlta_B"/>
    <property type="match status" value="1"/>
</dbReference>
<evidence type="ECO:0000313" key="8">
    <source>
        <dbReference type="EMBL" id="MEN2785551.1"/>
    </source>
</evidence>
<keyword evidence="3" id="KW-0456">Lyase</keyword>
<evidence type="ECO:0000256" key="3">
    <source>
        <dbReference type="ARBA" id="ARBA00023239"/>
    </source>
</evidence>
<evidence type="ECO:0000256" key="6">
    <source>
        <dbReference type="SAM" id="MobiDB-lite"/>
    </source>
</evidence>
<dbReference type="PANTHER" id="PTHR30124">
    <property type="entry name" value="MEMBRANE-BOUND LYTIC MUREIN TRANSGLYCOSYLASE A"/>
    <property type="match status" value="1"/>
</dbReference>
<dbReference type="CDD" id="cd14485">
    <property type="entry name" value="mltA_like_LT_A"/>
    <property type="match status" value="1"/>
</dbReference>
<accession>A0ABU9XNZ8</accession>
<keyword evidence="4" id="KW-0961">Cell wall biogenesis/degradation</keyword>
<dbReference type="EMBL" id="JBDIMF010000001">
    <property type="protein sequence ID" value="MEN2785551.1"/>
    <property type="molecule type" value="Genomic_DNA"/>
</dbReference>
<dbReference type="PIRSF" id="PIRSF019422">
    <property type="entry name" value="MltA"/>
    <property type="match status" value="1"/>
</dbReference>
<dbReference type="SMART" id="SM00925">
    <property type="entry name" value="MltA"/>
    <property type="match status" value="1"/>
</dbReference>
<organism evidence="8 9">
    <name type="scientific">Sphingomonas qilianensis</name>
    <dbReference type="NCBI Taxonomy" id="1736690"/>
    <lineage>
        <taxon>Bacteria</taxon>
        <taxon>Pseudomonadati</taxon>
        <taxon>Pseudomonadota</taxon>
        <taxon>Alphaproteobacteria</taxon>
        <taxon>Sphingomonadales</taxon>
        <taxon>Sphingomonadaceae</taxon>
        <taxon>Sphingomonas</taxon>
    </lineage>
</organism>
<evidence type="ECO:0000259" key="7">
    <source>
        <dbReference type="SMART" id="SM00925"/>
    </source>
</evidence>